<keyword evidence="5" id="KW-1185">Reference proteome</keyword>
<evidence type="ECO:0000313" key="4">
    <source>
        <dbReference type="EMBL" id="KAG7469420.1"/>
    </source>
</evidence>
<keyword evidence="2" id="KW-0732">Signal</keyword>
<dbReference type="Proteomes" id="UP001046870">
    <property type="component" value="Chromosome 10"/>
</dbReference>
<dbReference type="EMBL" id="JAFDVH010000010">
    <property type="protein sequence ID" value="KAG7469420.1"/>
    <property type="molecule type" value="Genomic_DNA"/>
</dbReference>
<evidence type="ECO:0000313" key="5">
    <source>
        <dbReference type="Proteomes" id="UP001046870"/>
    </source>
</evidence>
<accession>A0A9D3PW12</accession>
<protein>
    <recommendedName>
        <fullName evidence="3">Ig-like domain-containing protein</fullName>
    </recommendedName>
</protein>
<feature type="chain" id="PRO_5039381157" description="Ig-like domain-containing protein" evidence="2">
    <location>
        <begin position="20"/>
        <end position="401"/>
    </location>
</feature>
<evidence type="ECO:0000256" key="1">
    <source>
        <dbReference type="SAM" id="Phobius"/>
    </source>
</evidence>
<dbReference type="InterPro" id="IPR036179">
    <property type="entry name" value="Ig-like_dom_sf"/>
</dbReference>
<feature type="transmembrane region" description="Helical" evidence="1">
    <location>
        <begin position="267"/>
        <end position="287"/>
    </location>
</feature>
<reference evidence="4" key="1">
    <citation type="submission" date="2021-01" db="EMBL/GenBank/DDBJ databases">
        <authorList>
            <person name="Zahm M."/>
            <person name="Roques C."/>
            <person name="Cabau C."/>
            <person name="Klopp C."/>
            <person name="Donnadieu C."/>
            <person name="Jouanno E."/>
            <person name="Lampietro C."/>
            <person name="Louis A."/>
            <person name="Herpin A."/>
            <person name="Echchiki A."/>
            <person name="Berthelot C."/>
            <person name="Parey E."/>
            <person name="Roest-Crollius H."/>
            <person name="Braasch I."/>
            <person name="Postlethwait J."/>
            <person name="Bobe J."/>
            <person name="Montfort J."/>
            <person name="Bouchez O."/>
            <person name="Begum T."/>
            <person name="Mejri S."/>
            <person name="Adams A."/>
            <person name="Chen W.-J."/>
            <person name="Guiguen Y."/>
        </authorList>
    </citation>
    <scope>NUCLEOTIDE SEQUENCE</scope>
    <source>
        <strain evidence="4">YG-15Mar2019-1</strain>
        <tissue evidence="4">Brain</tissue>
    </source>
</reference>
<keyword evidence="1" id="KW-0472">Membrane</keyword>
<keyword evidence="1" id="KW-1133">Transmembrane helix</keyword>
<sequence length="401" mass="46129">MLWVLYLLLPAVFIVDSLSSSSIEFSSLGANASVRCQCSKSRGCYDELVRWVRISHNGSLKIIDTECKKSTCRFTSKRFNEELVQLKINQVESGDSGRYYCGEHLSSYLQFTDSGTVLQVGDVWTNSSRVLMLMEWKEKQENPDSDLSVSKRGMGTELRCVVSGLSAPWVRVLWWSTRVLRGELGHTWSSTESGRGYRVTSQLRVGVRHEYDYEYEDMYMSKRMDFDRMVEVDEEVWCEVKVGVDHLINSTKFSFLPKTETDWCSEVLYAAMTFCGLCVCFLVLFIWHCFLKPRIGSAPPVTDTSPSSMCQEDVYAGVNYAHLNFKKPPKTERQHRKADKLVYSEVRYKQDGSLHQEDASTGVNYAHLDFKKSCKTERQRRKADKLVYSEVRYKADSADHL</sequence>
<dbReference type="InterPro" id="IPR007110">
    <property type="entry name" value="Ig-like_dom"/>
</dbReference>
<feature type="signal peptide" evidence="2">
    <location>
        <begin position="1"/>
        <end position="19"/>
    </location>
</feature>
<dbReference type="AlphaFoldDB" id="A0A9D3PW12"/>
<evidence type="ECO:0000259" key="3">
    <source>
        <dbReference type="PROSITE" id="PS50835"/>
    </source>
</evidence>
<evidence type="ECO:0000256" key="2">
    <source>
        <dbReference type="SAM" id="SignalP"/>
    </source>
</evidence>
<name>A0A9D3PW12_MEGAT</name>
<organism evidence="4 5">
    <name type="scientific">Megalops atlanticus</name>
    <name type="common">Tarpon</name>
    <name type="synonym">Clupea gigantea</name>
    <dbReference type="NCBI Taxonomy" id="7932"/>
    <lineage>
        <taxon>Eukaryota</taxon>
        <taxon>Metazoa</taxon>
        <taxon>Chordata</taxon>
        <taxon>Craniata</taxon>
        <taxon>Vertebrata</taxon>
        <taxon>Euteleostomi</taxon>
        <taxon>Actinopterygii</taxon>
        <taxon>Neopterygii</taxon>
        <taxon>Teleostei</taxon>
        <taxon>Elopiformes</taxon>
        <taxon>Megalopidae</taxon>
        <taxon>Megalops</taxon>
    </lineage>
</organism>
<feature type="domain" description="Ig-like" evidence="3">
    <location>
        <begin position="10"/>
        <end position="101"/>
    </location>
</feature>
<dbReference type="SUPFAM" id="SSF48726">
    <property type="entry name" value="Immunoglobulin"/>
    <property type="match status" value="1"/>
</dbReference>
<comment type="caution">
    <text evidence="4">The sequence shown here is derived from an EMBL/GenBank/DDBJ whole genome shotgun (WGS) entry which is preliminary data.</text>
</comment>
<dbReference type="Gene3D" id="2.60.40.10">
    <property type="entry name" value="Immunoglobulins"/>
    <property type="match status" value="1"/>
</dbReference>
<keyword evidence="1" id="KW-0812">Transmembrane</keyword>
<dbReference type="InterPro" id="IPR013783">
    <property type="entry name" value="Ig-like_fold"/>
</dbReference>
<dbReference type="PROSITE" id="PS50835">
    <property type="entry name" value="IG_LIKE"/>
    <property type="match status" value="1"/>
</dbReference>
<dbReference type="OrthoDB" id="8939769at2759"/>
<gene>
    <name evidence="4" type="ORF">MATL_G00128670</name>
</gene>
<proteinExistence type="predicted"/>